<dbReference type="Gramene" id="AET5Gv20710100.4">
    <property type="protein sequence ID" value="AET5Gv20710100.4"/>
    <property type="gene ID" value="AET5Gv20710100"/>
</dbReference>
<comment type="similarity">
    <text evidence="1">Belongs to the UDP-glycosyltransferase family.</text>
</comment>
<feature type="compositionally biased region" description="Basic and acidic residues" evidence="2">
    <location>
        <begin position="436"/>
        <end position="457"/>
    </location>
</feature>
<dbReference type="PANTHER" id="PTHR11926">
    <property type="entry name" value="GLUCOSYL/GLUCURONOSYL TRANSFERASES"/>
    <property type="match status" value="1"/>
</dbReference>
<keyword evidence="4" id="KW-1185">Reference proteome</keyword>
<evidence type="ECO:0000313" key="3">
    <source>
        <dbReference type="EnsemblPlants" id="AET5Gv20710100.4"/>
    </source>
</evidence>
<dbReference type="PANTHER" id="PTHR11926:SF1195">
    <property type="entry name" value="GLYCOSYLTRANSFERASE"/>
    <property type="match status" value="1"/>
</dbReference>
<protein>
    <recommendedName>
        <fullName evidence="5">Cytokinin-O-glucosyltransferase 2</fullName>
    </recommendedName>
</protein>
<accession>A0A453LCJ4</accession>
<dbReference type="Gene3D" id="3.40.50.2000">
    <property type="entry name" value="Glycogen Phosphorylase B"/>
    <property type="match status" value="1"/>
</dbReference>
<evidence type="ECO:0000313" key="4">
    <source>
        <dbReference type="Proteomes" id="UP000015105"/>
    </source>
</evidence>
<reference evidence="4" key="2">
    <citation type="journal article" date="2017" name="Nat. Plants">
        <title>The Aegilops tauschii genome reveals multiple impacts of transposons.</title>
        <authorList>
            <person name="Zhao G."/>
            <person name="Zou C."/>
            <person name="Li K."/>
            <person name="Wang K."/>
            <person name="Li T."/>
            <person name="Gao L."/>
            <person name="Zhang X."/>
            <person name="Wang H."/>
            <person name="Yang Z."/>
            <person name="Liu X."/>
            <person name="Jiang W."/>
            <person name="Mao L."/>
            <person name="Kong X."/>
            <person name="Jiao Y."/>
            <person name="Jia J."/>
        </authorList>
    </citation>
    <scope>NUCLEOTIDE SEQUENCE [LARGE SCALE GENOMIC DNA]</scope>
    <source>
        <strain evidence="4">cv. AL8/78</strain>
    </source>
</reference>
<feature type="compositionally biased region" description="Basic residues" evidence="2">
    <location>
        <begin position="344"/>
        <end position="353"/>
    </location>
</feature>
<reference evidence="3" key="3">
    <citation type="journal article" date="2017" name="Nature">
        <title>Genome sequence of the progenitor of the wheat D genome Aegilops tauschii.</title>
        <authorList>
            <person name="Luo M.C."/>
            <person name="Gu Y.Q."/>
            <person name="Puiu D."/>
            <person name="Wang H."/>
            <person name="Twardziok S.O."/>
            <person name="Deal K.R."/>
            <person name="Huo N."/>
            <person name="Zhu T."/>
            <person name="Wang L."/>
            <person name="Wang Y."/>
            <person name="McGuire P.E."/>
            <person name="Liu S."/>
            <person name="Long H."/>
            <person name="Ramasamy R.K."/>
            <person name="Rodriguez J.C."/>
            <person name="Van S.L."/>
            <person name="Yuan L."/>
            <person name="Wang Z."/>
            <person name="Xia Z."/>
            <person name="Xiao L."/>
            <person name="Anderson O.D."/>
            <person name="Ouyang S."/>
            <person name="Liang Y."/>
            <person name="Zimin A.V."/>
            <person name="Pertea G."/>
            <person name="Qi P."/>
            <person name="Bennetzen J.L."/>
            <person name="Dai X."/>
            <person name="Dawson M.W."/>
            <person name="Muller H.G."/>
            <person name="Kugler K."/>
            <person name="Rivarola-Duarte L."/>
            <person name="Spannagl M."/>
            <person name="Mayer K.F.X."/>
            <person name="Lu F.H."/>
            <person name="Bevan M.W."/>
            <person name="Leroy P."/>
            <person name="Li P."/>
            <person name="You F.M."/>
            <person name="Sun Q."/>
            <person name="Liu Z."/>
            <person name="Lyons E."/>
            <person name="Wicker T."/>
            <person name="Salzberg S.L."/>
            <person name="Devos K.M."/>
            <person name="Dvorak J."/>
        </authorList>
    </citation>
    <scope>NUCLEOTIDE SEQUENCE [LARGE SCALE GENOMIC DNA]</scope>
    <source>
        <strain evidence="3">cv. AL8/78</strain>
    </source>
</reference>
<dbReference type="GO" id="GO:0080044">
    <property type="term" value="F:quercetin 7-O-glucosyltransferase activity"/>
    <property type="evidence" value="ECO:0007669"/>
    <property type="project" value="TreeGrafter"/>
</dbReference>
<dbReference type="Proteomes" id="UP000015105">
    <property type="component" value="Chromosome 5D"/>
</dbReference>
<evidence type="ECO:0000256" key="1">
    <source>
        <dbReference type="ARBA" id="ARBA00009995"/>
    </source>
</evidence>
<evidence type="ECO:0000256" key="2">
    <source>
        <dbReference type="SAM" id="MobiDB-lite"/>
    </source>
</evidence>
<reference evidence="4" key="1">
    <citation type="journal article" date="2014" name="Science">
        <title>Ancient hybridizations among the ancestral genomes of bread wheat.</title>
        <authorList>
            <consortium name="International Wheat Genome Sequencing Consortium,"/>
            <person name="Marcussen T."/>
            <person name="Sandve S.R."/>
            <person name="Heier L."/>
            <person name="Spannagl M."/>
            <person name="Pfeifer M."/>
            <person name="Jakobsen K.S."/>
            <person name="Wulff B.B."/>
            <person name="Steuernagel B."/>
            <person name="Mayer K.F."/>
            <person name="Olsen O.A."/>
        </authorList>
    </citation>
    <scope>NUCLEOTIDE SEQUENCE [LARGE SCALE GENOMIC DNA]</scope>
    <source>
        <strain evidence="4">cv. AL8/78</strain>
    </source>
</reference>
<dbReference type="GO" id="GO:0080043">
    <property type="term" value="F:quercetin 3-O-glucosyltransferase activity"/>
    <property type="evidence" value="ECO:0007669"/>
    <property type="project" value="TreeGrafter"/>
</dbReference>
<organism evidence="3 4">
    <name type="scientific">Aegilops tauschii subsp. strangulata</name>
    <name type="common">Goatgrass</name>
    <dbReference type="NCBI Taxonomy" id="200361"/>
    <lineage>
        <taxon>Eukaryota</taxon>
        <taxon>Viridiplantae</taxon>
        <taxon>Streptophyta</taxon>
        <taxon>Embryophyta</taxon>
        <taxon>Tracheophyta</taxon>
        <taxon>Spermatophyta</taxon>
        <taxon>Magnoliopsida</taxon>
        <taxon>Liliopsida</taxon>
        <taxon>Poales</taxon>
        <taxon>Poaceae</taxon>
        <taxon>BOP clade</taxon>
        <taxon>Pooideae</taxon>
        <taxon>Triticodae</taxon>
        <taxon>Triticeae</taxon>
        <taxon>Triticinae</taxon>
        <taxon>Aegilops</taxon>
    </lineage>
</organism>
<evidence type="ECO:0008006" key="5">
    <source>
        <dbReference type="Google" id="ProtNLM"/>
    </source>
</evidence>
<feature type="region of interest" description="Disordered" evidence="2">
    <location>
        <begin position="306"/>
        <end position="374"/>
    </location>
</feature>
<reference evidence="3" key="5">
    <citation type="journal article" date="2021" name="G3 (Bethesda)">
        <title>Aegilops tauschii genome assembly Aet v5.0 features greater sequence contiguity and improved annotation.</title>
        <authorList>
            <person name="Wang L."/>
            <person name="Zhu T."/>
            <person name="Rodriguez J.C."/>
            <person name="Deal K.R."/>
            <person name="Dubcovsky J."/>
            <person name="McGuire P.E."/>
            <person name="Lux T."/>
            <person name="Spannagl M."/>
            <person name="Mayer K.F.X."/>
            <person name="Baldrich P."/>
            <person name="Meyers B.C."/>
            <person name="Huo N."/>
            <person name="Gu Y.Q."/>
            <person name="Zhou H."/>
            <person name="Devos K.M."/>
            <person name="Bennetzen J.L."/>
            <person name="Unver T."/>
            <person name="Budak H."/>
            <person name="Gulick P.J."/>
            <person name="Galiba G."/>
            <person name="Kalapos B."/>
            <person name="Nelson D.R."/>
            <person name="Li P."/>
            <person name="You F.M."/>
            <person name="Luo M.C."/>
            <person name="Dvorak J."/>
        </authorList>
    </citation>
    <scope>NUCLEOTIDE SEQUENCE [LARGE SCALE GENOMIC DNA]</scope>
    <source>
        <strain evidence="3">cv. AL8/78</strain>
    </source>
</reference>
<feature type="compositionally biased region" description="Gly residues" evidence="2">
    <location>
        <begin position="458"/>
        <end position="467"/>
    </location>
</feature>
<feature type="region of interest" description="Disordered" evidence="2">
    <location>
        <begin position="390"/>
        <end position="475"/>
    </location>
</feature>
<dbReference type="AlphaFoldDB" id="A0A453LCJ4"/>
<proteinExistence type="inferred from homology"/>
<name>A0A453LCJ4_AEGTS</name>
<dbReference type="STRING" id="200361.A0A453LCJ4"/>
<sequence>MIKFKDTQEVIAGADGRGVGHVLLLSYPSQGHVHPMLQFAKRLVHHGLRTTLAVSRYILTSCMPAAAAFGTLHTTAAAVGDVRLAAVSDGCDAGGFGECNDVTAYLALLESAGSETLGELLDAEAAEGRPVRAMVYDAFLPWARGVAQRHGAAAVAFFTQPCAVNVVYGHVWCERVGVPVEAGSTVTGLPGLPALEPEGLPWFLKVGPGPYPGYFEMVMSQFKGLDLADDVLVNSFYELEPEVSGVHGVGVARQDDRADGAGVLRGRRPHAVGHQVRLPPLRAHGRDVRVLAVGPPGALRGVRLLRQPVQPGPGGDARGGARPPGRRPPVPLGRARVGEPQAARRLRRRRRGARRDGGVVVPAAGGAGAPGRGVLPDALRLELDVGGAGGRRADGGAAAVDGPADERQVRGGRVAGGRARAARRRGRARAEGGGGGRDRGGDGRRAERRVQEERRCVGGEGPGGQRGGRQLRPEHRRVRRQVWIQLQV</sequence>
<reference evidence="3" key="4">
    <citation type="submission" date="2019-03" db="UniProtKB">
        <authorList>
            <consortium name="EnsemblPlants"/>
        </authorList>
    </citation>
    <scope>IDENTIFICATION</scope>
</reference>
<dbReference type="SUPFAM" id="SSF53756">
    <property type="entry name" value="UDP-Glycosyltransferase/glycogen phosphorylase"/>
    <property type="match status" value="1"/>
</dbReference>
<dbReference type="EnsemblPlants" id="AET5Gv20710100.4">
    <property type="protein sequence ID" value="AET5Gv20710100.4"/>
    <property type="gene ID" value="AET5Gv20710100"/>
</dbReference>